<dbReference type="FunFam" id="2.40.70.10:FF:000008">
    <property type="entry name" value="Cathepsin D"/>
    <property type="match status" value="1"/>
</dbReference>
<proteinExistence type="inferred from homology"/>
<dbReference type="GO" id="GO:0004190">
    <property type="term" value="F:aspartic-type endopeptidase activity"/>
    <property type="evidence" value="ECO:0007669"/>
    <property type="project" value="UniProtKB-KW"/>
</dbReference>
<dbReference type="STRING" id="451379.A0A0N5AGL2"/>
<keyword evidence="5 13" id="KW-0732">Signal</keyword>
<evidence type="ECO:0000256" key="5">
    <source>
        <dbReference type="ARBA" id="ARBA00022729"/>
    </source>
</evidence>
<feature type="active site" evidence="10">
    <location>
        <position position="91"/>
    </location>
</feature>
<dbReference type="CDD" id="cd05471">
    <property type="entry name" value="pepsin_like"/>
    <property type="match status" value="1"/>
</dbReference>
<evidence type="ECO:0000313" key="16">
    <source>
        <dbReference type="WBParaSite" id="SMUV_0000347101-mRNA-1"/>
    </source>
</evidence>
<evidence type="ECO:0000256" key="6">
    <source>
        <dbReference type="ARBA" id="ARBA00022750"/>
    </source>
</evidence>
<dbReference type="PANTHER" id="PTHR47966:SF44">
    <property type="entry name" value="PEPTIDASE A1 DOMAIN-CONTAINING PROTEIN"/>
    <property type="match status" value="1"/>
</dbReference>
<dbReference type="PROSITE" id="PS00141">
    <property type="entry name" value="ASP_PROTEASE"/>
    <property type="match status" value="1"/>
</dbReference>
<keyword evidence="6 12" id="KW-0064">Aspartyl protease</keyword>
<dbReference type="GO" id="GO:0005764">
    <property type="term" value="C:lysosome"/>
    <property type="evidence" value="ECO:0007669"/>
    <property type="project" value="TreeGrafter"/>
</dbReference>
<evidence type="ECO:0000256" key="10">
    <source>
        <dbReference type="PIRSR" id="PIRSR601461-1"/>
    </source>
</evidence>
<dbReference type="FunFam" id="2.40.70.10:FF:000058">
    <property type="entry name" value="ASpartyl Protease"/>
    <property type="match status" value="1"/>
</dbReference>
<dbReference type="GO" id="GO:0005576">
    <property type="term" value="C:extracellular region"/>
    <property type="evidence" value="ECO:0007669"/>
    <property type="project" value="UniProtKB-SubCell"/>
</dbReference>
<feature type="chain" id="PRO_5012588039" evidence="13">
    <location>
        <begin position="16"/>
        <end position="392"/>
    </location>
</feature>
<feature type="signal peptide" evidence="13">
    <location>
        <begin position="1"/>
        <end position="15"/>
    </location>
</feature>
<dbReference type="PANTHER" id="PTHR47966">
    <property type="entry name" value="BETA-SITE APP-CLEAVING ENZYME, ISOFORM A-RELATED"/>
    <property type="match status" value="1"/>
</dbReference>
<evidence type="ECO:0000256" key="7">
    <source>
        <dbReference type="ARBA" id="ARBA00022801"/>
    </source>
</evidence>
<keyword evidence="7 12" id="KW-0378">Hydrolase</keyword>
<dbReference type="SUPFAM" id="SSF50630">
    <property type="entry name" value="Acid proteases"/>
    <property type="match status" value="1"/>
</dbReference>
<evidence type="ECO:0000256" key="12">
    <source>
        <dbReference type="RuleBase" id="RU000454"/>
    </source>
</evidence>
<dbReference type="InterPro" id="IPR033121">
    <property type="entry name" value="PEPTIDASE_A1"/>
</dbReference>
<accession>A0A0N5AGL2</accession>
<feature type="disulfide bond" evidence="11">
    <location>
        <begin position="104"/>
        <end position="109"/>
    </location>
</feature>
<dbReference type="AlphaFoldDB" id="A0A0N5AGL2"/>
<comment type="subcellular location">
    <subcellularLocation>
        <location evidence="1">Secreted</location>
    </subcellularLocation>
</comment>
<dbReference type="InterPro" id="IPR021109">
    <property type="entry name" value="Peptidase_aspartic_dom_sf"/>
</dbReference>
<evidence type="ECO:0000256" key="4">
    <source>
        <dbReference type="ARBA" id="ARBA00022670"/>
    </source>
</evidence>
<dbReference type="InterPro" id="IPR034164">
    <property type="entry name" value="Pepsin-like_dom"/>
</dbReference>
<keyword evidence="9" id="KW-0325">Glycoprotein</keyword>
<dbReference type="InterPro" id="IPR001969">
    <property type="entry name" value="Aspartic_peptidase_AS"/>
</dbReference>
<name>A0A0N5AGL2_9BILA</name>
<evidence type="ECO:0000256" key="1">
    <source>
        <dbReference type="ARBA" id="ARBA00004613"/>
    </source>
</evidence>
<protein>
    <submittedName>
        <fullName evidence="16">Peptidase A1 domain-containing protein</fullName>
    </submittedName>
</protein>
<organism evidence="15 16">
    <name type="scientific">Syphacia muris</name>
    <dbReference type="NCBI Taxonomy" id="451379"/>
    <lineage>
        <taxon>Eukaryota</taxon>
        <taxon>Metazoa</taxon>
        <taxon>Ecdysozoa</taxon>
        <taxon>Nematoda</taxon>
        <taxon>Chromadorea</taxon>
        <taxon>Rhabditida</taxon>
        <taxon>Spirurina</taxon>
        <taxon>Oxyuridomorpha</taxon>
        <taxon>Oxyuroidea</taxon>
        <taxon>Oxyuridae</taxon>
        <taxon>Syphacia</taxon>
    </lineage>
</organism>
<evidence type="ECO:0000256" key="9">
    <source>
        <dbReference type="ARBA" id="ARBA00023180"/>
    </source>
</evidence>
<evidence type="ECO:0000256" key="8">
    <source>
        <dbReference type="ARBA" id="ARBA00023157"/>
    </source>
</evidence>
<dbReference type="Gene3D" id="2.40.70.10">
    <property type="entry name" value="Acid Proteases"/>
    <property type="match status" value="2"/>
</dbReference>
<dbReference type="Pfam" id="PF00026">
    <property type="entry name" value="Asp"/>
    <property type="match status" value="1"/>
</dbReference>
<evidence type="ECO:0000256" key="13">
    <source>
        <dbReference type="SAM" id="SignalP"/>
    </source>
</evidence>
<evidence type="ECO:0000256" key="2">
    <source>
        <dbReference type="ARBA" id="ARBA00007447"/>
    </source>
</evidence>
<keyword evidence="3" id="KW-0964">Secreted</keyword>
<feature type="active site" evidence="10">
    <location>
        <position position="280"/>
    </location>
</feature>
<keyword evidence="4 12" id="KW-0645">Protease</keyword>
<dbReference type="PROSITE" id="PS51767">
    <property type="entry name" value="PEPTIDASE_A1"/>
    <property type="match status" value="1"/>
</dbReference>
<dbReference type="InterPro" id="IPR001461">
    <property type="entry name" value="Aspartic_peptidase_A1"/>
</dbReference>
<keyword evidence="15" id="KW-1185">Reference proteome</keyword>
<comment type="similarity">
    <text evidence="2 12">Belongs to the peptidase A1 family.</text>
</comment>
<evidence type="ECO:0000256" key="11">
    <source>
        <dbReference type="PIRSR" id="PIRSR601461-2"/>
    </source>
</evidence>
<dbReference type="Proteomes" id="UP000046393">
    <property type="component" value="Unplaced"/>
</dbReference>
<evidence type="ECO:0000259" key="14">
    <source>
        <dbReference type="PROSITE" id="PS51767"/>
    </source>
</evidence>
<evidence type="ECO:0000256" key="3">
    <source>
        <dbReference type="ARBA" id="ARBA00022525"/>
    </source>
</evidence>
<feature type="domain" description="Peptidase A1" evidence="14">
    <location>
        <begin position="72"/>
        <end position="387"/>
    </location>
</feature>
<keyword evidence="8 11" id="KW-1015">Disulfide bond</keyword>
<dbReference type="PRINTS" id="PR00792">
    <property type="entry name" value="PEPSIN"/>
</dbReference>
<reference evidence="16" key="1">
    <citation type="submission" date="2017-02" db="UniProtKB">
        <authorList>
            <consortium name="WormBaseParasite"/>
        </authorList>
    </citation>
    <scope>IDENTIFICATION</scope>
</reference>
<dbReference type="GO" id="GO:0006508">
    <property type="term" value="P:proteolysis"/>
    <property type="evidence" value="ECO:0007669"/>
    <property type="project" value="UniProtKB-KW"/>
</dbReference>
<evidence type="ECO:0000313" key="15">
    <source>
        <dbReference type="Proteomes" id="UP000046393"/>
    </source>
</evidence>
<dbReference type="WBParaSite" id="SMUV_0000347101-mRNA-1">
    <property type="protein sequence ID" value="SMUV_0000347101-mRNA-1"/>
    <property type="gene ID" value="SMUV_0000347101"/>
</dbReference>
<sequence length="392" mass="43233">MKVLILLAILACAAAHVARMSLTRIESRRIHLMKRGQWRTHLKHKQLLRAINKYHSKAVGKQNVNDYDDMEYVGNITIGSERDQWFLVVLDTGSSNLWIPDSSCKTNDCKAKHVYDSSKSKTYQKDGRSWNVGYGDGSSANGFLGIDTMTFGGVHEAQLIVNNQGFGQATTLNGFSNDVIDGILGLGFTELADDNVVPPFINAIAQKTVDKDMFTVWMAHRGMKEGIRGGVFTYGDYDTENCGAEIASVPLTSATYWQFRMDAVEAGSYSSNKGWEVISDTGTSFIGGPGAIIEGLATALGGEFDWYNELYFIDCDANPGNLKLTIGGKIYEIEPKNYIVEVGDNLCAIGAFQFESGGWGPSWILGDPFIRQFCNMHYVTEKKIGFAKPIKN</sequence>